<dbReference type="EMBL" id="UZAL01045515">
    <property type="protein sequence ID" value="VDP83485.1"/>
    <property type="molecule type" value="Genomic_DNA"/>
</dbReference>
<evidence type="ECO:0000313" key="2">
    <source>
        <dbReference type="Proteomes" id="UP000269396"/>
    </source>
</evidence>
<proteinExistence type="predicted"/>
<protein>
    <submittedName>
        <fullName evidence="1">Uncharacterized protein</fullName>
    </submittedName>
</protein>
<dbReference type="Proteomes" id="UP000269396">
    <property type="component" value="Unassembled WGS sequence"/>
</dbReference>
<accession>A0A3P8I1L5</accession>
<name>A0A3P8I1L5_9TREM</name>
<sequence>MAGSNNSSDSDSYCSTAKAGFTLHGNLDCSNRIISTVGVLVRGLTKGVSETRTCFCGFL</sequence>
<reference evidence="1 2" key="1">
    <citation type="submission" date="2018-11" db="EMBL/GenBank/DDBJ databases">
        <authorList>
            <consortium name="Pathogen Informatics"/>
        </authorList>
    </citation>
    <scope>NUCLEOTIDE SEQUENCE [LARGE SCALE GENOMIC DNA]</scope>
    <source>
        <strain>Denwood</strain>
        <strain evidence="2">Zambia</strain>
    </source>
</reference>
<keyword evidence="2" id="KW-1185">Reference proteome</keyword>
<gene>
    <name evidence="1" type="ORF">SMTD_LOCUS20841</name>
</gene>
<evidence type="ECO:0000313" key="1">
    <source>
        <dbReference type="EMBL" id="VDP83485.1"/>
    </source>
</evidence>
<dbReference type="AlphaFoldDB" id="A0A3P8I1L5"/>
<organism evidence="1 2">
    <name type="scientific">Schistosoma mattheei</name>
    <dbReference type="NCBI Taxonomy" id="31246"/>
    <lineage>
        <taxon>Eukaryota</taxon>
        <taxon>Metazoa</taxon>
        <taxon>Spiralia</taxon>
        <taxon>Lophotrochozoa</taxon>
        <taxon>Platyhelminthes</taxon>
        <taxon>Trematoda</taxon>
        <taxon>Digenea</taxon>
        <taxon>Strigeidida</taxon>
        <taxon>Schistosomatoidea</taxon>
        <taxon>Schistosomatidae</taxon>
        <taxon>Schistosoma</taxon>
    </lineage>
</organism>